<organism evidence="1 2">
    <name type="scientific">Paenibacillus soyae</name>
    <dbReference type="NCBI Taxonomy" id="2969249"/>
    <lineage>
        <taxon>Bacteria</taxon>
        <taxon>Bacillati</taxon>
        <taxon>Bacillota</taxon>
        <taxon>Bacilli</taxon>
        <taxon>Bacillales</taxon>
        <taxon>Paenibacillaceae</taxon>
        <taxon>Paenibacillus</taxon>
    </lineage>
</organism>
<dbReference type="EMBL" id="JANIPJ010000011">
    <property type="protein sequence ID" value="MCR2805320.1"/>
    <property type="molecule type" value="Genomic_DNA"/>
</dbReference>
<gene>
    <name evidence="1" type="ORF">NQZ67_15645</name>
</gene>
<dbReference type="Proteomes" id="UP001141950">
    <property type="component" value="Unassembled WGS sequence"/>
</dbReference>
<reference evidence="1" key="1">
    <citation type="submission" date="2022-08" db="EMBL/GenBank/DDBJ databases">
        <title>The genomic sequence of strain Paenibacillus sp. SCIV0701.</title>
        <authorList>
            <person name="Zhao H."/>
        </authorList>
    </citation>
    <scope>NUCLEOTIDE SEQUENCE</scope>
    <source>
        <strain evidence="1">SCIV0701</strain>
    </source>
</reference>
<sequence>MPFSDLITRGTSLHGLPVDDPEVQKWITDCSSSIRGRFEEKRQGKPIELVTFRKASFHEGKLSVLKALQDKAIQKSIKASLITVNQEVKQIQSVHTELINQVHLAIEYSDLTEEEKAAAMDLVEQVKEEVQKPTTNWEKVTNLLRRSFDYGLKIAPDIVKLADAYFRSRGGK</sequence>
<accession>A0A9X2MS26</accession>
<dbReference type="AlphaFoldDB" id="A0A9X2MS26"/>
<name>A0A9X2MS26_9BACL</name>
<evidence type="ECO:0000313" key="1">
    <source>
        <dbReference type="EMBL" id="MCR2805320.1"/>
    </source>
</evidence>
<proteinExistence type="predicted"/>
<keyword evidence="2" id="KW-1185">Reference proteome</keyword>
<comment type="caution">
    <text evidence="1">The sequence shown here is derived from an EMBL/GenBank/DDBJ whole genome shotgun (WGS) entry which is preliminary data.</text>
</comment>
<protein>
    <submittedName>
        <fullName evidence="1">Uncharacterized protein</fullName>
    </submittedName>
</protein>
<dbReference type="RefSeq" id="WP_257447566.1">
    <property type="nucleotide sequence ID" value="NZ_JANIPJ010000011.1"/>
</dbReference>
<evidence type="ECO:0000313" key="2">
    <source>
        <dbReference type="Proteomes" id="UP001141950"/>
    </source>
</evidence>